<dbReference type="EMBL" id="JACEEZ010024772">
    <property type="protein sequence ID" value="KAG0708480.1"/>
    <property type="molecule type" value="Genomic_DNA"/>
</dbReference>
<accession>A0A8J4XMJ1</accession>
<feature type="compositionally biased region" description="Polar residues" evidence="1">
    <location>
        <begin position="78"/>
        <end position="88"/>
    </location>
</feature>
<feature type="region of interest" description="Disordered" evidence="1">
    <location>
        <begin position="176"/>
        <end position="215"/>
    </location>
</feature>
<feature type="region of interest" description="Disordered" evidence="1">
    <location>
        <begin position="78"/>
        <end position="101"/>
    </location>
</feature>
<evidence type="ECO:0000313" key="3">
    <source>
        <dbReference type="Proteomes" id="UP000770661"/>
    </source>
</evidence>
<dbReference type="Proteomes" id="UP000770661">
    <property type="component" value="Unassembled WGS sequence"/>
</dbReference>
<evidence type="ECO:0000313" key="2">
    <source>
        <dbReference type="EMBL" id="KAG0708480.1"/>
    </source>
</evidence>
<name>A0A8J4XMJ1_CHIOP</name>
<sequence length="215" mass="24221">MSGPPEVLSVRNRDLRPADGSNRRVHSTLPANDLDIFSYHDESIQKACVIHSEPPFLYLSEDTTSGLCHVSTHVSRLRQTSNGNNDRPFSTDESERGTRQANKPPIITRFLRQHALSPRKIPSASSKLLISRPTSVRQPSEVAEEELYVEGLAAESRGLRVRQRQVRARWRSYQFFKPPADQDEEQRQFPPSSGGPIAINSRDLEGFPSPPSRPQ</sequence>
<dbReference type="AlphaFoldDB" id="A0A8J4XMJ1"/>
<feature type="compositionally biased region" description="Basic and acidic residues" evidence="1">
    <location>
        <begin position="89"/>
        <end position="98"/>
    </location>
</feature>
<feature type="region of interest" description="Disordered" evidence="1">
    <location>
        <begin position="1"/>
        <end position="27"/>
    </location>
</feature>
<comment type="caution">
    <text evidence="2">The sequence shown here is derived from an EMBL/GenBank/DDBJ whole genome shotgun (WGS) entry which is preliminary data.</text>
</comment>
<protein>
    <submittedName>
        <fullName evidence="2">Uncharacterized protein</fullName>
    </submittedName>
</protein>
<gene>
    <name evidence="2" type="ORF">GWK47_002669</name>
</gene>
<keyword evidence="3" id="KW-1185">Reference proteome</keyword>
<proteinExistence type="predicted"/>
<reference evidence="2" key="1">
    <citation type="submission" date="2020-07" db="EMBL/GenBank/DDBJ databases">
        <title>The High-quality genome of the commercially important snow crab, Chionoecetes opilio.</title>
        <authorList>
            <person name="Jeong J.-H."/>
            <person name="Ryu S."/>
        </authorList>
    </citation>
    <scope>NUCLEOTIDE SEQUENCE</scope>
    <source>
        <strain evidence="2">MADBK_172401_WGS</strain>
        <tissue evidence="2">Digestive gland</tissue>
    </source>
</reference>
<evidence type="ECO:0000256" key="1">
    <source>
        <dbReference type="SAM" id="MobiDB-lite"/>
    </source>
</evidence>
<organism evidence="2 3">
    <name type="scientific">Chionoecetes opilio</name>
    <name type="common">Atlantic snow crab</name>
    <name type="synonym">Cancer opilio</name>
    <dbReference type="NCBI Taxonomy" id="41210"/>
    <lineage>
        <taxon>Eukaryota</taxon>
        <taxon>Metazoa</taxon>
        <taxon>Ecdysozoa</taxon>
        <taxon>Arthropoda</taxon>
        <taxon>Crustacea</taxon>
        <taxon>Multicrustacea</taxon>
        <taxon>Malacostraca</taxon>
        <taxon>Eumalacostraca</taxon>
        <taxon>Eucarida</taxon>
        <taxon>Decapoda</taxon>
        <taxon>Pleocyemata</taxon>
        <taxon>Brachyura</taxon>
        <taxon>Eubrachyura</taxon>
        <taxon>Majoidea</taxon>
        <taxon>Majidae</taxon>
        <taxon>Chionoecetes</taxon>
    </lineage>
</organism>